<dbReference type="SUPFAM" id="SSF47413">
    <property type="entry name" value="lambda repressor-like DNA-binding domains"/>
    <property type="match status" value="1"/>
</dbReference>
<keyword evidence="2" id="KW-1185">Reference proteome</keyword>
<reference evidence="1 2" key="1">
    <citation type="submission" date="2017-07" db="EMBL/GenBank/DDBJ databases">
        <title>Niveispirillum cyanobacteriorum sp. nov., isolated from cyanobacterial aggregates in a eutrophic lake.</title>
        <authorList>
            <person name="Cai H."/>
        </authorList>
    </citation>
    <scope>NUCLEOTIDE SEQUENCE [LARGE SCALE GENOMIC DNA]</scope>
    <source>
        <strain evidence="2">TH1-14</strain>
    </source>
</reference>
<dbReference type="GO" id="GO:0003677">
    <property type="term" value="F:DNA binding"/>
    <property type="evidence" value="ECO:0007669"/>
    <property type="project" value="InterPro"/>
</dbReference>
<proteinExistence type="predicted"/>
<dbReference type="AlphaFoldDB" id="A0A255Z453"/>
<dbReference type="InterPro" id="IPR001387">
    <property type="entry name" value="Cro/C1-type_HTH"/>
</dbReference>
<accession>A0A255Z453</accession>
<protein>
    <submittedName>
        <fullName evidence="1">Uncharacterized protein</fullName>
    </submittedName>
</protein>
<dbReference type="Proteomes" id="UP000216998">
    <property type="component" value="Unassembled WGS sequence"/>
</dbReference>
<comment type="caution">
    <text evidence="1">The sequence shown here is derived from an EMBL/GenBank/DDBJ whole genome shotgun (WGS) entry which is preliminary data.</text>
</comment>
<dbReference type="Gene3D" id="1.10.260.40">
    <property type="entry name" value="lambda repressor-like DNA-binding domains"/>
    <property type="match status" value="1"/>
</dbReference>
<dbReference type="OrthoDB" id="6994865at2"/>
<dbReference type="InterPro" id="IPR010982">
    <property type="entry name" value="Lambda_DNA-bd_dom_sf"/>
</dbReference>
<dbReference type="CDD" id="cd00093">
    <property type="entry name" value="HTH_XRE"/>
    <property type="match status" value="1"/>
</dbReference>
<organism evidence="1 2">
    <name type="scientific">Niveispirillum lacus</name>
    <dbReference type="NCBI Taxonomy" id="1981099"/>
    <lineage>
        <taxon>Bacteria</taxon>
        <taxon>Pseudomonadati</taxon>
        <taxon>Pseudomonadota</taxon>
        <taxon>Alphaproteobacteria</taxon>
        <taxon>Rhodospirillales</taxon>
        <taxon>Azospirillaceae</taxon>
        <taxon>Niveispirillum</taxon>
    </lineage>
</organism>
<sequence>MITPIDWPRLVAEAIRRRKAEGLTQLAHADLAGVSKPVIIAFDKGETTLSLGRALAILDVVGLVNRATPHQSFVTAAQARWQELTATLPPDDPARFPLGRYEMDYEIEGVTQPPTAAALLSSLSDIMPSVKDFVGIRPFWVPTRIDWQPKERDGLIEWWHGNANYYVADQTVDGSSFWRVSPGGRAFLTRGLREDGPDIRQRGVYFDLTWHIGWATAGLLHTSNLATLLSAVEKTIHYHTRYYGLSGRRLVSFADPGDHRFAGIGQSLSDRAELSITTTAAEIHSNLPALVHRFLTPLYQRFDGFTLDQAFVAAEVARLVERA</sequence>
<dbReference type="RefSeq" id="WP_094454565.1">
    <property type="nucleotide sequence ID" value="NZ_NOXU01000023.1"/>
</dbReference>
<name>A0A255Z453_9PROT</name>
<gene>
    <name evidence="1" type="ORF">CHU95_05595</name>
</gene>
<evidence type="ECO:0000313" key="2">
    <source>
        <dbReference type="Proteomes" id="UP000216998"/>
    </source>
</evidence>
<evidence type="ECO:0000313" key="1">
    <source>
        <dbReference type="EMBL" id="OYQ36258.1"/>
    </source>
</evidence>
<dbReference type="EMBL" id="NOXU01000023">
    <property type="protein sequence ID" value="OYQ36258.1"/>
    <property type="molecule type" value="Genomic_DNA"/>
</dbReference>